<organism evidence="4">
    <name type="scientific">Gongylonema pulchrum</name>
    <dbReference type="NCBI Taxonomy" id="637853"/>
    <lineage>
        <taxon>Eukaryota</taxon>
        <taxon>Metazoa</taxon>
        <taxon>Ecdysozoa</taxon>
        <taxon>Nematoda</taxon>
        <taxon>Chromadorea</taxon>
        <taxon>Rhabditida</taxon>
        <taxon>Spirurina</taxon>
        <taxon>Spiruromorpha</taxon>
        <taxon>Spiruroidea</taxon>
        <taxon>Gongylonematidae</taxon>
        <taxon>Gongylonema</taxon>
    </lineage>
</organism>
<dbReference type="EMBL" id="UYRT01108305">
    <property type="protein sequence ID" value="VDN45029.1"/>
    <property type="molecule type" value="Genomic_DNA"/>
</dbReference>
<reference evidence="4" key="1">
    <citation type="submission" date="2016-06" db="UniProtKB">
        <authorList>
            <consortium name="WormBaseParasite"/>
        </authorList>
    </citation>
    <scope>IDENTIFICATION</scope>
</reference>
<accession>A0A183EYK4</accession>
<protein>
    <submittedName>
        <fullName evidence="2 4">Uncharacterized protein</fullName>
    </submittedName>
</protein>
<evidence type="ECO:0000313" key="3">
    <source>
        <dbReference type="Proteomes" id="UP000271098"/>
    </source>
</evidence>
<name>A0A183EYK4_9BILA</name>
<evidence type="ECO:0000313" key="4">
    <source>
        <dbReference type="WBParaSite" id="GPUH_0002607501-mRNA-1"/>
    </source>
</evidence>
<sequence length="123" mass="13814">MKTDEESEIDKRVASVTIESDSQSEGKAIWHPERALRRKRIMKQDGCTKMDIDLAFSQNSDTNRGMDWDGNCSESELSSCGTYSSDGFDGDDELSDWFEAKNIEGAVNPSPSQALPKQQRFIK</sequence>
<feature type="region of interest" description="Disordered" evidence="1">
    <location>
        <begin position="1"/>
        <end position="27"/>
    </location>
</feature>
<dbReference type="AlphaFoldDB" id="A0A183EYK4"/>
<reference evidence="2 3" key="2">
    <citation type="submission" date="2018-11" db="EMBL/GenBank/DDBJ databases">
        <authorList>
            <consortium name="Pathogen Informatics"/>
        </authorList>
    </citation>
    <scope>NUCLEOTIDE SEQUENCE [LARGE SCALE GENOMIC DNA]</scope>
</reference>
<proteinExistence type="predicted"/>
<dbReference type="OrthoDB" id="5832955at2759"/>
<gene>
    <name evidence="2" type="ORF">GPUH_LOCUS26045</name>
</gene>
<evidence type="ECO:0000313" key="2">
    <source>
        <dbReference type="EMBL" id="VDN45029.1"/>
    </source>
</evidence>
<feature type="compositionally biased region" description="Basic and acidic residues" evidence="1">
    <location>
        <begin position="1"/>
        <end position="13"/>
    </location>
</feature>
<evidence type="ECO:0000256" key="1">
    <source>
        <dbReference type="SAM" id="MobiDB-lite"/>
    </source>
</evidence>
<dbReference type="Proteomes" id="UP000271098">
    <property type="component" value="Unassembled WGS sequence"/>
</dbReference>
<dbReference type="WBParaSite" id="GPUH_0002607501-mRNA-1">
    <property type="protein sequence ID" value="GPUH_0002607501-mRNA-1"/>
    <property type="gene ID" value="GPUH_0002607501"/>
</dbReference>
<keyword evidence="3" id="KW-1185">Reference proteome</keyword>